<dbReference type="PANTHER" id="PTHR47199:SF2">
    <property type="entry name" value="PHOTOSYSTEM II STABILITY_ASSEMBLY FACTOR HCF136, CHLOROPLASTIC"/>
    <property type="match status" value="1"/>
</dbReference>
<accession>A0A1I2J966</accession>
<evidence type="ECO:0000313" key="4">
    <source>
        <dbReference type="EMBL" id="SFF50540.1"/>
    </source>
</evidence>
<keyword evidence="2" id="KW-0604">Photosystem II</keyword>
<dbReference type="Proteomes" id="UP000199771">
    <property type="component" value="Unassembled WGS sequence"/>
</dbReference>
<feature type="domain" description="Photosynthesis system II assembly factor Ycf48/Hcf136-like" evidence="3">
    <location>
        <begin position="98"/>
        <end position="144"/>
    </location>
</feature>
<evidence type="ECO:0000313" key="5">
    <source>
        <dbReference type="Proteomes" id="UP000199771"/>
    </source>
</evidence>
<keyword evidence="5" id="KW-1185">Reference proteome</keyword>
<dbReference type="InterPro" id="IPR028203">
    <property type="entry name" value="PSII_CF48-like_dom"/>
</dbReference>
<dbReference type="STRING" id="1076937.SAMN04488120_10624"/>
<organism evidence="4 5">
    <name type="scientific">Fontimonas thermophila</name>
    <dbReference type="NCBI Taxonomy" id="1076937"/>
    <lineage>
        <taxon>Bacteria</taxon>
        <taxon>Pseudomonadati</taxon>
        <taxon>Pseudomonadota</taxon>
        <taxon>Gammaproteobacteria</taxon>
        <taxon>Nevskiales</taxon>
        <taxon>Nevskiaceae</taxon>
        <taxon>Fontimonas</taxon>
    </lineage>
</organism>
<reference evidence="4 5" key="1">
    <citation type="submission" date="2016-10" db="EMBL/GenBank/DDBJ databases">
        <authorList>
            <person name="de Groot N.N."/>
        </authorList>
    </citation>
    <scope>NUCLEOTIDE SEQUENCE [LARGE SCALE GENOMIC DNA]</scope>
    <source>
        <strain evidence="4 5">DSM 23609</strain>
    </source>
</reference>
<proteinExistence type="predicted"/>
<dbReference type="Gene3D" id="2.130.10.10">
    <property type="entry name" value="YVTN repeat-like/Quinoprotein amine dehydrogenase"/>
    <property type="match status" value="1"/>
</dbReference>
<dbReference type="GO" id="GO:0015979">
    <property type="term" value="P:photosynthesis"/>
    <property type="evidence" value="ECO:0007669"/>
    <property type="project" value="UniProtKB-KW"/>
</dbReference>
<sequence length="381" mass="41064">MDAHALLFGRHGIAGPNSRAATYGRRMRTALRRFVLACLWAVSLPAAAQHAADIDPTLAPRPAVMAPRAATSLLLDIARAGEHWIVVGQRGVILRSSDGQHWQQMPSPVDVMLTRVRFFDDTRGWALGYDGAVLETRDGGRSWTLLRFDPQWGKPWFDVLFLDAEHILLAGTNGALMITADGGQTWQSIDTPVLEDGPNLYSLAALGDGSLLLAGERGFLARSTDRGTTWQRLRSPYSGSYFGALPVGEQGVVIFGLRGHAFYAADLRAAEVLSAEAAQALREAALDPTAAAAHINPVSEVSGWTRLENDDYESLFGGTVTADGRVLLFGMNGHVMQVDLTSRRLHRLPAAPESNLNAGRLAGSDLIVVGTAGVQRLPLTR</sequence>
<dbReference type="PANTHER" id="PTHR47199">
    <property type="entry name" value="PHOTOSYSTEM II STABILITY/ASSEMBLY FACTOR HCF136, CHLOROPLASTIC"/>
    <property type="match status" value="1"/>
</dbReference>
<evidence type="ECO:0000256" key="2">
    <source>
        <dbReference type="ARBA" id="ARBA00023276"/>
    </source>
</evidence>
<dbReference type="InterPro" id="IPR036278">
    <property type="entry name" value="Sialidase_sf"/>
</dbReference>
<protein>
    <submittedName>
        <fullName evidence="4">Photosynthesis system II assembly factor YCF48</fullName>
    </submittedName>
</protein>
<name>A0A1I2J966_9GAMM</name>
<dbReference type="GO" id="GO:0009523">
    <property type="term" value="C:photosystem II"/>
    <property type="evidence" value="ECO:0007669"/>
    <property type="project" value="UniProtKB-KW"/>
</dbReference>
<dbReference type="InterPro" id="IPR015943">
    <property type="entry name" value="WD40/YVTN_repeat-like_dom_sf"/>
</dbReference>
<evidence type="ECO:0000259" key="3">
    <source>
        <dbReference type="Pfam" id="PF14870"/>
    </source>
</evidence>
<gene>
    <name evidence="4" type="ORF">SAMN04488120_10624</name>
</gene>
<dbReference type="CDD" id="cd15482">
    <property type="entry name" value="Sialidase_non-viral"/>
    <property type="match status" value="1"/>
</dbReference>
<dbReference type="Pfam" id="PF14870">
    <property type="entry name" value="PSII_BNR"/>
    <property type="match status" value="2"/>
</dbReference>
<keyword evidence="1" id="KW-0602">Photosynthesis</keyword>
<dbReference type="AlphaFoldDB" id="A0A1I2J966"/>
<evidence type="ECO:0000256" key="1">
    <source>
        <dbReference type="ARBA" id="ARBA00022531"/>
    </source>
</evidence>
<dbReference type="EMBL" id="FOOC01000006">
    <property type="protein sequence ID" value="SFF50540.1"/>
    <property type="molecule type" value="Genomic_DNA"/>
</dbReference>
<dbReference type="SUPFAM" id="SSF50939">
    <property type="entry name" value="Sialidases"/>
    <property type="match status" value="1"/>
</dbReference>
<feature type="domain" description="Photosynthesis system II assembly factor Ycf48/Hcf136-like" evidence="3">
    <location>
        <begin position="157"/>
        <end position="234"/>
    </location>
</feature>